<comment type="function">
    <text evidence="9">Component of the cytochrome c oxidase, the last enzyme in the mitochondrial electron transport chain which drives oxidative phosphorylation. The respiratory chain contains 3 multisubunit complexes succinate dehydrogenase (complex II, CII), ubiquinol-cytochrome c oxidoreductase (cytochrome b-c1 complex, complex III, CIII) and cytochrome c oxidase (complex IV, CIV), that cooperate to transfer electrons derived from NADH and succinate to molecular oxygen, creating an electrochemical gradient over the inner membrane that drives transmembrane transport and the ATP synthase. Cytochrome c oxidase is the component of the respiratory chain that catalyzes the reduction of oxygen to water. Electrons originating from reduced cytochrome c in the intermembrane space (IMS) are transferred via the dinuclear copper A center (CU(A)) of subunit 2 and heme A of subunit 1 to the active site in subunit 1, a binuclear center (BNC) formed by heme A3 and copper B (CU(B)). The BNC reduces molecular oxygen to 2 water molecules using 4 electrons from cytochrome c in the IMS and 4 protons from the mitochondrial matrix.</text>
</comment>
<keyword evidence="9 12" id="KW-0496">Mitochondrion</keyword>
<feature type="transmembrane region" description="Helical" evidence="10">
    <location>
        <begin position="157"/>
        <end position="174"/>
    </location>
</feature>
<dbReference type="GO" id="GO:0045277">
    <property type="term" value="C:respiratory chain complex IV"/>
    <property type="evidence" value="ECO:0007669"/>
    <property type="project" value="UniProtKB-ARBA"/>
</dbReference>
<dbReference type="InterPro" id="IPR000298">
    <property type="entry name" value="Cyt_c_oxidase-like_su3"/>
</dbReference>
<dbReference type="SUPFAM" id="SSF81452">
    <property type="entry name" value="Cytochrome c oxidase subunit III-like"/>
    <property type="match status" value="1"/>
</dbReference>
<keyword evidence="7 10" id="KW-1133">Transmembrane helix</keyword>
<dbReference type="Gene3D" id="1.10.287.70">
    <property type="match status" value="1"/>
</dbReference>
<evidence type="ECO:0000256" key="1">
    <source>
        <dbReference type="ARBA" id="ARBA00004141"/>
    </source>
</evidence>
<evidence type="ECO:0000256" key="5">
    <source>
        <dbReference type="ARBA" id="ARBA00022692"/>
    </source>
</evidence>
<proteinExistence type="inferred from homology"/>
<dbReference type="GO" id="GO:0031967">
    <property type="term" value="C:organelle envelope"/>
    <property type="evidence" value="ECO:0007669"/>
    <property type="project" value="UniProtKB-ARBA"/>
</dbReference>
<accession>A0A8E5NI22</accession>
<dbReference type="AlphaFoldDB" id="A0A8E5NI22"/>
<dbReference type="EMBL" id="MW711186">
    <property type="protein sequence ID" value="QVD39095.1"/>
    <property type="molecule type" value="Genomic_DNA"/>
</dbReference>
<dbReference type="InterPro" id="IPR033945">
    <property type="entry name" value="Cyt_c_oxase_su3_dom"/>
</dbReference>
<dbReference type="InterPro" id="IPR024791">
    <property type="entry name" value="Cyt_c/ubiquinol_Oxase_su3"/>
</dbReference>
<dbReference type="GeneID" id="68205292"/>
<reference evidence="12" key="1">
    <citation type="submission" date="2021-03" db="EMBL/GenBank/DDBJ databases">
        <title>Characterization of the complete mitogenome of a land leech, Haemadipsa crenata Ngamprasertwong.</title>
        <authorList>
            <person name="Meng F."/>
            <person name="Liu Z."/>
        </authorList>
    </citation>
    <scope>NUCLEOTIDE SEQUENCE</scope>
    <source>
        <tissue evidence="12">Jaw</tissue>
    </source>
</reference>
<feature type="transmembrane region" description="Helical" evidence="10">
    <location>
        <begin position="120"/>
        <end position="145"/>
    </location>
</feature>
<protein>
    <recommendedName>
        <fullName evidence="4 9">Cytochrome c oxidase subunit 3</fullName>
    </recommendedName>
</protein>
<organism evidence="12">
    <name type="scientific">Haemadipsa crenata</name>
    <dbReference type="NCBI Taxonomy" id="933810"/>
    <lineage>
        <taxon>Eukaryota</taxon>
        <taxon>Metazoa</taxon>
        <taxon>Spiralia</taxon>
        <taxon>Lophotrochozoa</taxon>
        <taxon>Annelida</taxon>
        <taxon>Clitellata</taxon>
        <taxon>Hirudinea</taxon>
        <taxon>Hirudinida</taxon>
        <taxon>Hirudiniformes</taxon>
        <taxon>Haemadipsidae</taxon>
        <taxon>Haemadipsa</taxon>
    </lineage>
</organism>
<dbReference type="InterPro" id="IPR013833">
    <property type="entry name" value="Cyt_c_oxidase_su3_a-hlx"/>
</dbReference>
<evidence type="ECO:0000256" key="10">
    <source>
        <dbReference type="SAM" id="Phobius"/>
    </source>
</evidence>
<comment type="similarity">
    <text evidence="2 9">Belongs to the cytochrome c oxidase subunit 3 family.</text>
</comment>
<evidence type="ECO:0000256" key="2">
    <source>
        <dbReference type="ARBA" id="ARBA00010581"/>
    </source>
</evidence>
<comment type="subcellular location">
    <subcellularLocation>
        <location evidence="1">Membrane</location>
        <topology evidence="1">Multi-pass membrane protein</topology>
    </subcellularLocation>
</comment>
<dbReference type="GO" id="GO:0004129">
    <property type="term" value="F:cytochrome-c oxidase activity"/>
    <property type="evidence" value="ECO:0007669"/>
    <property type="project" value="InterPro"/>
</dbReference>
<dbReference type="PANTHER" id="PTHR11403:SF7">
    <property type="entry name" value="CYTOCHROME C OXIDASE SUBUNIT 3"/>
    <property type="match status" value="1"/>
</dbReference>
<feature type="domain" description="Heme-copper oxidase subunit III family profile" evidence="11">
    <location>
        <begin position="2"/>
        <end position="259"/>
    </location>
</feature>
<dbReference type="FunFam" id="1.20.120.80:FF:000002">
    <property type="entry name" value="Cytochrome c oxidase subunit 3"/>
    <property type="match status" value="1"/>
</dbReference>
<keyword evidence="5 9" id="KW-0812">Transmembrane</keyword>
<dbReference type="CDD" id="cd01665">
    <property type="entry name" value="Cyt_c_Oxidase_III"/>
    <property type="match status" value="1"/>
</dbReference>
<keyword evidence="6" id="KW-1278">Translocase</keyword>
<feature type="transmembrane region" description="Helical" evidence="10">
    <location>
        <begin position="76"/>
        <end position="100"/>
    </location>
</feature>
<feature type="transmembrane region" description="Helical" evidence="10">
    <location>
        <begin position="39"/>
        <end position="56"/>
    </location>
</feature>
<evidence type="ECO:0000256" key="8">
    <source>
        <dbReference type="ARBA" id="ARBA00023136"/>
    </source>
</evidence>
<dbReference type="PANTHER" id="PTHR11403">
    <property type="entry name" value="CYTOCHROME C OXIDASE SUBUNIT III"/>
    <property type="match status" value="1"/>
</dbReference>
<feature type="transmembrane region" description="Helical" evidence="10">
    <location>
        <begin position="194"/>
        <end position="218"/>
    </location>
</feature>
<geneLocation type="mitochondrion" evidence="12"/>
<evidence type="ECO:0000256" key="9">
    <source>
        <dbReference type="RuleBase" id="RU003375"/>
    </source>
</evidence>
<name>A0A8E5NI22_9ANNE</name>
<evidence type="ECO:0000256" key="3">
    <source>
        <dbReference type="ARBA" id="ARBA00011164"/>
    </source>
</evidence>
<dbReference type="RefSeq" id="YP_010180292.1">
    <property type="nucleotide sequence ID" value="NC_058234.1"/>
</dbReference>
<sequence>MFRMPFHLVEPSPWPLMASIGAFMLTFGLVNWFHFYSNSIMKFGIFIIILVMFLWWRDVVRESTYLGHHTSKVTKLLRYGMMLFITSEVCFFFGFFWSFFHSSLSPVPELGCTWPPIGIMPLNAFSVPLLNTIVLLSSGVTVTWAHYKFKYKNRNEVIQALLLTIMLGFYFTLLQLGEYYNSPFTISDSVFGSVFFVATGFHGFHVMVGSMFLFVCLIRTINWHYSSNHHFGFEAAAWYWHFVDVVWICLYLSIYWWGS</sequence>
<dbReference type="InterPro" id="IPR035973">
    <property type="entry name" value="Cyt_c_oxidase_su3-like_sf"/>
</dbReference>
<evidence type="ECO:0000259" key="11">
    <source>
        <dbReference type="PROSITE" id="PS50253"/>
    </source>
</evidence>
<dbReference type="GO" id="GO:0005739">
    <property type="term" value="C:mitochondrion"/>
    <property type="evidence" value="ECO:0007669"/>
    <property type="project" value="TreeGrafter"/>
</dbReference>
<evidence type="ECO:0000313" key="12">
    <source>
        <dbReference type="EMBL" id="QVD39095.1"/>
    </source>
</evidence>
<feature type="transmembrane region" description="Helical" evidence="10">
    <location>
        <begin position="12"/>
        <end position="33"/>
    </location>
</feature>
<evidence type="ECO:0000256" key="4">
    <source>
        <dbReference type="ARBA" id="ARBA00015944"/>
    </source>
</evidence>
<dbReference type="GO" id="GO:0006123">
    <property type="term" value="P:mitochondrial electron transport, cytochrome c to oxygen"/>
    <property type="evidence" value="ECO:0007669"/>
    <property type="project" value="UniProtKB-ARBA"/>
</dbReference>
<evidence type="ECO:0000256" key="6">
    <source>
        <dbReference type="ARBA" id="ARBA00022967"/>
    </source>
</evidence>
<dbReference type="PROSITE" id="PS50253">
    <property type="entry name" value="COX3"/>
    <property type="match status" value="1"/>
</dbReference>
<dbReference type="Gene3D" id="1.20.120.80">
    <property type="entry name" value="Cytochrome c oxidase, subunit III, four-helix bundle"/>
    <property type="match status" value="1"/>
</dbReference>
<keyword evidence="8 10" id="KW-0472">Membrane</keyword>
<feature type="transmembrane region" description="Helical" evidence="10">
    <location>
        <begin position="238"/>
        <end position="258"/>
    </location>
</feature>
<gene>
    <name evidence="12" type="primary">cox3</name>
</gene>
<dbReference type="GO" id="GO:0031090">
    <property type="term" value="C:organelle membrane"/>
    <property type="evidence" value="ECO:0007669"/>
    <property type="project" value="UniProtKB-ARBA"/>
</dbReference>
<comment type="subunit">
    <text evidence="3">Component of the cytochrome c oxidase (complex IV, CIV), a multisubunit enzyme composed of a catalytic core of 3 subunits and several supernumerary subunits. The complex exists as a monomer or a dimer and forms supercomplexes (SCs) in the inner mitochondrial membrane with ubiquinol-cytochrome c oxidoreductase (cytochrome b-c1 complex, complex III, CIII).</text>
</comment>
<dbReference type="FunFam" id="1.10.287.70:FF:000082">
    <property type="entry name" value="Cytochrome c oxidase subunit 3"/>
    <property type="match status" value="1"/>
</dbReference>
<evidence type="ECO:0000256" key="7">
    <source>
        <dbReference type="ARBA" id="ARBA00022989"/>
    </source>
</evidence>
<dbReference type="Pfam" id="PF00510">
    <property type="entry name" value="COX3"/>
    <property type="match status" value="1"/>
</dbReference>